<organism evidence="2">
    <name type="scientific">Desulfofervidus auxilii</name>
    <dbReference type="NCBI Taxonomy" id="1621989"/>
    <lineage>
        <taxon>Bacteria</taxon>
        <taxon>Pseudomonadati</taxon>
        <taxon>Thermodesulfobacteriota</taxon>
        <taxon>Candidatus Desulfofervidia</taxon>
        <taxon>Candidatus Desulfofervidales</taxon>
        <taxon>Candidatus Desulfofervidaceae</taxon>
        <taxon>Candidatus Desulfofervidus</taxon>
    </lineage>
</organism>
<dbReference type="EMBL" id="DRIH01000134">
    <property type="protein sequence ID" value="HEC67952.1"/>
    <property type="molecule type" value="Genomic_DNA"/>
</dbReference>
<dbReference type="AlphaFoldDB" id="A0A7C1ZSR5"/>
<accession>A0A7C1ZSR5</accession>
<feature type="signal peptide" evidence="1">
    <location>
        <begin position="1"/>
        <end position="25"/>
    </location>
</feature>
<proteinExistence type="predicted"/>
<evidence type="ECO:0000313" key="2">
    <source>
        <dbReference type="EMBL" id="HEC67952.1"/>
    </source>
</evidence>
<comment type="caution">
    <text evidence="2">The sequence shown here is derived from an EMBL/GenBank/DDBJ whole genome shotgun (WGS) entry which is preliminary data.</text>
</comment>
<dbReference type="RefSeq" id="WP_066063144.1">
    <property type="nucleotide sequence ID" value="NZ_CP013015.1"/>
</dbReference>
<name>A0A7C1ZSR5_DESA2</name>
<keyword evidence="1" id="KW-0732">Signal</keyword>
<sequence>MKKKKIIFLCFLTLFFLFSTTQAQMARVNVSFIDWEKTGFFLGEEAVYSLYSVNAKVQNLEKTGEVHVVLQALDHAGNEVGRGEIFGYIEFGDTKTLTRQIKIWGDPWIKEWRVERTYVIER</sequence>
<reference evidence="2" key="1">
    <citation type="journal article" date="2020" name="mSystems">
        <title>Genome- and Community-Level Interaction Insights into Carbon Utilization and Element Cycling Functions of Hydrothermarchaeota in Hydrothermal Sediment.</title>
        <authorList>
            <person name="Zhou Z."/>
            <person name="Liu Y."/>
            <person name="Xu W."/>
            <person name="Pan J."/>
            <person name="Luo Z.H."/>
            <person name="Li M."/>
        </authorList>
    </citation>
    <scope>NUCLEOTIDE SEQUENCE [LARGE SCALE GENOMIC DNA]</scope>
    <source>
        <strain evidence="2">HyVt-389</strain>
    </source>
</reference>
<evidence type="ECO:0000256" key="1">
    <source>
        <dbReference type="SAM" id="SignalP"/>
    </source>
</evidence>
<dbReference type="Proteomes" id="UP000885738">
    <property type="component" value="Unassembled WGS sequence"/>
</dbReference>
<gene>
    <name evidence="2" type="ORF">ENI35_03965</name>
</gene>
<feature type="chain" id="PRO_5027876790" evidence="1">
    <location>
        <begin position="26"/>
        <end position="122"/>
    </location>
</feature>
<protein>
    <submittedName>
        <fullName evidence="2">Uncharacterized protein</fullName>
    </submittedName>
</protein>